<protein>
    <submittedName>
        <fullName evidence="9">SusC/RagA family TonB-linked outer membrane protein</fullName>
    </submittedName>
</protein>
<evidence type="ECO:0000256" key="1">
    <source>
        <dbReference type="ARBA" id="ARBA00004571"/>
    </source>
</evidence>
<keyword evidence="2 7" id="KW-0813">Transport</keyword>
<evidence type="ECO:0000256" key="5">
    <source>
        <dbReference type="ARBA" id="ARBA00023136"/>
    </source>
</evidence>
<gene>
    <name evidence="9" type="ORF">OKE68_07155</name>
</gene>
<comment type="caution">
    <text evidence="9">The sequence shown here is derived from an EMBL/GenBank/DDBJ whole genome shotgun (WGS) entry which is preliminary data.</text>
</comment>
<comment type="subcellular location">
    <subcellularLocation>
        <location evidence="1 7">Cell outer membrane</location>
        <topology evidence="1 7">Multi-pass membrane protein</topology>
    </subcellularLocation>
</comment>
<dbReference type="NCBIfam" id="TIGR04057">
    <property type="entry name" value="SusC_RagA_signa"/>
    <property type="match status" value="1"/>
</dbReference>
<comment type="similarity">
    <text evidence="7">Belongs to the TonB-dependent receptor family.</text>
</comment>
<dbReference type="EMBL" id="JAOZYT010000040">
    <property type="protein sequence ID" value="MCW0524087.1"/>
    <property type="molecule type" value="Genomic_DNA"/>
</dbReference>
<dbReference type="PROSITE" id="PS52016">
    <property type="entry name" value="TONB_DEPENDENT_REC_3"/>
    <property type="match status" value="1"/>
</dbReference>
<evidence type="ECO:0000256" key="2">
    <source>
        <dbReference type="ARBA" id="ARBA00022448"/>
    </source>
</evidence>
<evidence type="ECO:0000259" key="8">
    <source>
        <dbReference type="Pfam" id="PF07715"/>
    </source>
</evidence>
<dbReference type="InterPro" id="IPR039426">
    <property type="entry name" value="TonB-dep_rcpt-like"/>
</dbReference>
<evidence type="ECO:0000313" key="10">
    <source>
        <dbReference type="Proteomes" id="UP001207440"/>
    </source>
</evidence>
<dbReference type="InterPro" id="IPR023997">
    <property type="entry name" value="TonB-dep_OMP_SusC/RagA_CS"/>
</dbReference>
<evidence type="ECO:0000256" key="6">
    <source>
        <dbReference type="ARBA" id="ARBA00023237"/>
    </source>
</evidence>
<dbReference type="InterPro" id="IPR023996">
    <property type="entry name" value="TonB-dep_OMP_SusC/RagA"/>
</dbReference>
<dbReference type="Proteomes" id="UP001207440">
    <property type="component" value="Unassembled WGS sequence"/>
</dbReference>
<proteinExistence type="inferred from homology"/>
<evidence type="ECO:0000256" key="3">
    <source>
        <dbReference type="ARBA" id="ARBA00022452"/>
    </source>
</evidence>
<feature type="domain" description="TonB-dependent receptor plug" evidence="8">
    <location>
        <begin position="47"/>
        <end position="154"/>
    </location>
</feature>
<dbReference type="InterPro" id="IPR037066">
    <property type="entry name" value="Plug_dom_sf"/>
</dbReference>
<dbReference type="Gene3D" id="2.40.170.20">
    <property type="entry name" value="TonB-dependent receptor, beta-barrel domain"/>
    <property type="match status" value="1"/>
</dbReference>
<keyword evidence="3 7" id="KW-1134">Transmembrane beta strand</keyword>
<reference evidence="9" key="1">
    <citation type="submission" date="2022-10" db="EMBL/GenBank/DDBJ databases">
        <title>Sifting through the core-genome to identify putative cross-protective antigens against Riemerella anatipestifer.</title>
        <authorList>
            <person name="Zheng X."/>
            <person name="Zhang W."/>
        </authorList>
    </citation>
    <scope>NUCLEOTIDE SEQUENCE</scope>
    <source>
        <strain evidence="9">ZWRA178</strain>
    </source>
</reference>
<evidence type="ECO:0000256" key="7">
    <source>
        <dbReference type="PROSITE-ProRule" id="PRU01360"/>
    </source>
</evidence>
<dbReference type="RefSeq" id="WP_064968591.1">
    <property type="nucleotide sequence ID" value="NZ_CP029760.1"/>
</dbReference>
<keyword evidence="5 7" id="KW-0472">Membrane</keyword>
<evidence type="ECO:0000256" key="4">
    <source>
        <dbReference type="ARBA" id="ARBA00022692"/>
    </source>
</evidence>
<dbReference type="GO" id="GO:0009279">
    <property type="term" value="C:cell outer membrane"/>
    <property type="evidence" value="ECO:0007669"/>
    <property type="project" value="UniProtKB-SubCell"/>
</dbReference>
<dbReference type="InterPro" id="IPR036942">
    <property type="entry name" value="Beta-barrel_TonB_sf"/>
</dbReference>
<accession>A0AAP3AM24</accession>
<evidence type="ECO:0000313" key="9">
    <source>
        <dbReference type="EMBL" id="MCW0524087.1"/>
    </source>
</evidence>
<organism evidence="9 10">
    <name type="scientific">Riemerella anatipestifer</name>
    <name type="common">Moraxella anatipestifer</name>
    <dbReference type="NCBI Taxonomy" id="34085"/>
    <lineage>
        <taxon>Bacteria</taxon>
        <taxon>Pseudomonadati</taxon>
        <taxon>Bacteroidota</taxon>
        <taxon>Flavobacteriia</taxon>
        <taxon>Flavobacteriales</taxon>
        <taxon>Weeksellaceae</taxon>
        <taxon>Riemerella</taxon>
    </lineage>
</organism>
<name>A0AAP3AM24_RIEAN</name>
<keyword evidence="6 7" id="KW-0998">Cell outer membrane</keyword>
<dbReference type="NCBIfam" id="TIGR04056">
    <property type="entry name" value="OMP_RagA_SusC"/>
    <property type="match status" value="1"/>
</dbReference>
<keyword evidence="4 7" id="KW-0812">Transmembrane</keyword>
<dbReference type="Gene3D" id="2.170.130.10">
    <property type="entry name" value="TonB-dependent receptor, plug domain"/>
    <property type="match status" value="1"/>
</dbReference>
<dbReference type="AlphaFoldDB" id="A0AAP3AM24"/>
<dbReference type="SUPFAM" id="SSF56935">
    <property type="entry name" value="Porins"/>
    <property type="match status" value="1"/>
</dbReference>
<dbReference type="Pfam" id="PF07715">
    <property type="entry name" value="Plug"/>
    <property type="match status" value="1"/>
</dbReference>
<dbReference type="InterPro" id="IPR012910">
    <property type="entry name" value="Plug_dom"/>
</dbReference>
<sequence>MNVKLRVLTAGAVFFIGAQSVVAQKAKKDTVKEIEEVVMVAYGKQTKESLTGSVSEVKAKDIKDITTANVVQGMTGKVAGVQIATTNGLPGEEPTVRFRGVGSINGSATPLYVVDGVPFNGNIAAINNADIESMSFLKDASAAALYGSRGANGVVIITTKKGKQGKTRYSFDMKSGVSDRGVPEYNISRSPSQYYEYYYNVLRNQEIHGGATLADAHNSAVAGLIGGANGLGYNITNVANDQIITADGKFNPNASVLYQEDWAKTLFQKGFYTNTFFSASGATNATSFYYSLGYESNETYMTNAKFDKVTARVKADSKLGEKLKFGGNLSYSNMVQNVPDGFNGTTSYSNPFRFSRYIAPIYPVYAYAADGTPIYTTSGIRAFDDGTGRIAPFVRPYAQLQNPYATALYDIKTRKTNQIFASGYGTYSILDGLDFTYTVTGEYNNLRGYSFDTPLYGDAVDDNGRVYNWNNITVALTQQQMLTYNKKFGNLGVEAMLGHETLKRQFDTMSNYMKNGGLLDSPYANHFSVIADASGYGRPYALEGYLARLNLNYAGKYFLNANARRDGSSRFHPDNRWGNFYGFGAAWVVSKEKFLANLSWLNKFKLKASYGEQGNDNLDQYGNNSFYDLPYKDYYRRVTMTTVADMSVLPATTVYRGNKDITWEKNANLNAGFELSLFGNRLNIDAEYFRRKSFDMLYTRPLPLHQGLTVIPDNLGDMENKGVEVTVSVDAIKTQDFNLSFNVNGTSLKNRILRLPNTPLVSGNFILEEGGSMYTWRMREFVGVNPDTGAALFAVLKADGTKTTTETYSDATLINTGKTSVPKYYGGFGINTSYKNFDFTANFAYQLGGWGYDYEWMGLMGAGRGQNFHSDFYNTWSVDNKSANLPVVLPENDKLYYGMSTMGLIKSDYLSLQNVSLGYTFDRDLINSTGIDRLRVYIMSDNVHVWSKRKGYDPRMSYTGSASSSFSPLRTIALGLNVGF</sequence>